<evidence type="ECO:0000256" key="2">
    <source>
        <dbReference type="SAM" id="MobiDB-lite"/>
    </source>
</evidence>
<evidence type="ECO:0000313" key="4">
    <source>
        <dbReference type="Proteomes" id="UP001333102"/>
    </source>
</evidence>
<dbReference type="Proteomes" id="UP001333102">
    <property type="component" value="Chromosome"/>
</dbReference>
<dbReference type="Pfam" id="PF03780">
    <property type="entry name" value="Asp23"/>
    <property type="match status" value="1"/>
</dbReference>
<reference evidence="4" key="1">
    <citation type="submission" date="2023-12" db="EMBL/GenBank/DDBJ databases">
        <title>Novel isolates from deep terrestrial aquifers shed light on the physiology and ecology of the class Limnochordia.</title>
        <authorList>
            <person name="Karnachuk O.V."/>
            <person name="Lukina A.P."/>
            <person name="Avakyan M.R."/>
            <person name="Kadnikov V."/>
            <person name="Begmatov S."/>
            <person name="Beletsky A.V."/>
            <person name="Mardanov A.V."/>
            <person name="Ravin N.V."/>
        </authorList>
    </citation>
    <scope>NUCLEOTIDE SEQUENCE [LARGE SCALE GENOMIC DNA]</scope>
    <source>
        <strain evidence="4">LN</strain>
    </source>
</reference>
<dbReference type="PANTHER" id="PTHR34297:SF2">
    <property type="entry name" value="ASP23_GLS24 FAMILY ENVELOPE STRESS RESPONSE PROTEIN"/>
    <property type="match status" value="1"/>
</dbReference>
<keyword evidence="4" id="KW-1185">Reference proteome</keyword>
<evidence type="ECO:0000313" key="3">
    <source>
        <dbReference type="EMBL" id="WRP13458.1"/>
    </source>
</evidence>
<evidence type="ECO:0000256" key="1">
    <source>
        <dbReference type="ARBA" id="ARBA00005721"/>
    </source>
</evidence>
<dbReference type="EMBL" id="CP141614">
    <property type="protein sequence ID" value="WRP13458.1"/>
    <property type="molecule type" value="Genomic_DNA"/>
</dbReference>
<protein>
    <submittedName>
        <fullName evidence="3">Asp23/Gls24 family envelope stress response protein</fullName>
    </submittedName>
</protein>
<dbReference type="PANTHER" id="PTHR34297">
    <property type="entry name" value="HYPOTHETICAL CYTOSOLIC PROTEIN-RELATED"/>
    <property type="match status" value="1"/>
</dbReference>
<organism evidence="3 4">
    <name type="scientific">Geochorda subterranea</name>
    <dbReference type="NCBI Taxonomy" id="3109564"/>
    <lineage>
        <taxon>Bacteria</taxon>
        <taxon>Bacillati</taxon>
        <taxon>Bacillota</taxon>
        <taxon>Limnochordia</taxon>
        <taxon>Limnochordales</taxon>
        <taxon>Geochordaceae</taxon>
        <taxon>Geochorda</taxon>
    </lineage>
</organism>
<proteinExistence type="inferred from homology"/>
<feature type="region of interest" description="Disordered" evidence="2">
    <location>
        <begin position="1"/>
        <end position="28"/>
    </location>
</feature>
<gene>
    <name evidence="3" type="ORF">VLY81_08330</name>
</gene>
<dbReference type="InterPro" id="IPR005531">
    <property type="entry name" value="Asp23"/>
</dbReference>
<name>A0ABZ1BLJ1_9FIRM</name>
<accession>A0ABZ1BLJ1</accession>
<sequence>MDSEQWPGGQRPALTSSGEDRRQELSQEIPGGFIESQEGELGEVRIANDVVSTIAGLAAIEVEGVAGMAGGIAGGISEILGRRNLSRGVRVEVGEHQAAIDLFVIVHYGVRIPEVAWRVQENVKRQIETMTGLEVTEVNVHIQGVQLPQAERTEESRVR</sequence>
<comment type="similarity">
    <text evidence="1">Belongs to the asp23 family.</text>
</comment>